<name>A0AAV9D079_ACOCL</name>
<dbReference type="AlphaFoldDB" id="A0AAV9D079"/>
<evidence type="ECO:0000313" key="1">
    <source>
        <dbReference type="EMBL" id="KAK1294212.1"/>
    </source>
</evidence>
<protein>
    <submittedName>
        <fullName evidence="1">Uncharacterized protein</fullName>
    </submittedName>
</protein>
<proteinExistence type="predicted"/>
<comment type="caution">
    <text evidence="1">The sequence shown here is derived from an EMBL/GenBank/DDBJ whole genome shotgun (WGS) entry which is preliminary data.</text>
</comment>
<dbReference type="EMBL" id="JAUJYO010000016">
    <property type="protein sequence ID" value="KAK1294212.1"/>
    <property type="molecule type" value="Genomic_DNA"/>
</dbReference>
<gene>
    <name evidence="1" type="ORF">QJS10_CPA16g00355</name>
</gene>
<sequence length="131" mass="15057">MEHTDLPHLPPVLPVWANARSLQPYTSRLAMLDSGRLEKNWSWLFMIFSAAFAEEMTRAGTRPSCTCMTGPCFRASLASEMCGCAPSWWRLPRMGSLGGHGGRFEFFDLVGFIRWRKRKRRKERSTERATD</sequence>
<organism evidence="1 2">
    <name type="scientific">Acorus calamus</name>
    <name type="common">Sweet flag</name>
    <dbReference type="NCBI Taxonomy" id="4465"/>
    <lineage>
        <taxon>Eukaryota</taxon>
        <taxon>Viridiplantae</taxon>
        <taxon>Streptophyta</taxon>
        <taxon>Embryophyta</taxon>
        <taxon>Tracheophyta</taxon>
        <taxon>Spermatophyta</taxon>
        <taxon>Magnoliopsida</taxon>
        <taxon>Liliopsida</taxon>
        <taxon>Acoraceae</taxon>
        <taxon>Acorus</taxon>
    </lineage>
</organism>
<dbReference type="Proteomes" id="UP001180020">
    <property type="component" value="Unassembled WGS sequence"/>
</dbReference>
<accession>A0AAV9D079</accession>
<reference evidence="1" key="1">
    <citation type="journal article" date="2023" name="Nat. Commun.">
        <title>Diploid and tetraploid genomes of Acorus and the evolution of monocots.</title>
        <authorList>
            <person name="Ma L."/>
            <person name="Liu K.W."/>
            <person name="Li Z."/>
            <person name="Hsiao Y.Y."/>
            <person name="Qi Y."/>
            <person name="Fu T."/>
            <person name="Tang G.D."/>
            <person name="Zhang D."/>
            <person name="Sun W.H."/>
            <person name="Liu D.K."/>
            <person name="Li Y."/>
            <person name="Chen G.Z."/>
            <person name="Liu X.D."/>
            <person name="Liao X.Y."/>
            <person name="Jiang Y.T."/>
            <person name="Yu X."/>
            <person name="Hao Y."/>
            <person name="Huang J."/>
            <person name="Zhao X.W."/>
            <person name="Ke S."/>
            <person name="Chen Y.Y."/>
            <person name="Wu W.L."/>
            <person name="Hsu J.L."/>
            <person name="Lin Y.F."/>
            <person name="Huang M.D."/>
            <person name="Li C.Y."/>
            <person name="Huang L."/>
            <person name="Wang Z.W."/>
            <person name="Zhao X."/>
            <person name="Zhong W.Y."/>
            <person name="Peng D.H."/>
            <person name="Ahmad S."/>
            <person name="Lan S."/>
            <person name="Zhang J.S."/>
            <person name="Tsai W.C."/>
            <person name="Van de Peer Y."/>
            <person name="Liu Z.J."/>
        </authorList>
    </citation>
    <scope>NUCLEOTIDE SEQUENCE</scope>
    <source>
        <strain evidence="1">CP</strain>
    </source>
</reference>
<reference evidence="1" key="2">
    <citation type="submission" date="2023-06" db="EMBL/GenBank/DDBJ databases">
        <authorList>
            <person name="Ma L."/>
            <person name="Liu K.-W."/>
            <person name="Li Z."/>
            <person name="Hsiao Y.-Y."/>
            <person name="Qi Y."/>
            <person name="Fu T."/>
            <person name="Tang G."/>
            <person name="Zhang D."/>
            <person name="Sun W.-H."/>
            <person name="Liu D.-K."/>
            <person name="Li Y."/>
            <person name="Chen G.-Z."/>
            <person name="Liu X.-D."/>
            <person name="Liao X.-Y."/>
            <person name="Jiang Y.-T."/>
            <person name="Yu X."/>
            <person name="Hao Y."/>
            <person name="Huang J."/>
            <person name="Zhao X.-W."/>
            <person name="Ke S."/>
            <person name="Chen Y.-Y."/>
            <person name="Wu W.-L."/>
            <person name="Hsu J.-L."/>
            <person name="Lin Y.-F."/>
            <person name="Huang M.-D."/>
            <person name="Li C.-Y."/>
            <person name="Huang L."/>
            <person name="Wang Z.-W."/>
            <person name="Zhao X."/>
            <person name="Zhong W.-Y."/>
            <person name="Peng D.-H."/>
            <person name="Ahmad S."/>
            <person name="Lan S."/>
            <person name="Zhang J.-S."/>
            <person name="Tsai W.-C."/>
            <person name="Van De Peer Y."/>
            <person name="Liu Z.-J."/>
        </authorList>
    </citation>
    <scope>NUCLEOTIDE SEQUENCE</scope>
    <source>
        <strain evidence="1">CP</strain>
        <tissue evidence="1">Leaves</tissue>
    </source>
</reference>
<evidence type="ECO:0000313" key="2">
    <source>
        <dbReference type="Proteomes" id="UP001180020"/>
    </source>
</evidence>
<keyword evidence="2" id="KW-1185">Reference proteome</keyword>